<evidence type="ECO:0000259" key="1">
    <source>
        <dbReference type="PROSITE" id="PS50878"/>
    </source>
</evidence>
<name>A0A1S3V044_VIGRR</name>
<proteinExistence type="predicted"/>
<dbReference type="GO" id="GO:0004523">
    <property type="term" value="F:RNA-DNA hybrid ribonuclease activity"/>
    <property type="evidence" value="ECO:0007669"/>
    <property type="project" value="InterPro"/>
</dbReference>
<dbReference type="Gene3D" id="3.10.10.10">
    <property type="entry name" value="HIV Type 1 Reverse Transcriptase, subunit A, domain 1"/>
    <property type="match status" value="1"/>
</dbReference>
<dbReference type="InterPro" id="IPR041588">
    <property type="entry name" value="Integrase_H2C2"/>
</dbReference>
<accession>A0A1S3V044</accession>
<dbReference type="KEGG" id="vra:106770260"/>
<dbReference type="Pfam" id="PF13456">
    <property type="entry name" value="RVT_3"/>
    <property type="match status" value="1"/>
</dbReference>
<dbReference type="GO" id="GO:0003676">
    <property type="term" value="F:nucleic acid binding"/>
    <property type="evidence" value="ECO:0007669"/>
    <property type="project" value="InterPro"/>
</dbReference>
<dbReference type="Pfam" id="PF17919">
    <property type="entry name" value="RT_RNaseH_2"/>
    <property type="match status" value="1"/>
</dbReference>
<dbReference type="PROSITE" id="PS50878">
    <property type="entry name" value="RT_POL"/>
    <property type="match status" value="1"/>
</dbReference>
<reference evidence="3" key="2">
    <citation type="submission" date="2025-08" db="UniProtKB">
        <authorList>
            <consortium name="RefSeq"/>
        </authorList>
    </citation>
    <scope>IDENTIFICATION</scope>
    <source>
        <tissue evidence="3">Leaf</tissue>
    </source>
</reference>
<dbReference type="CDD" id="cd09279">
    <property type="entry name" value="RNase_HI_like"/>
    <property type="match status" value="1"/>
</dbReference>
<feature type="domain" description="Reverse transcriptase" evidence="1">
    <location>
        <begin position="1"/>
        <end position="152"/>
    </location>
</feature>
<reference evidence="2" key="1">
    <citation type="journal article" date="2014" name="Nat. Commun.">
        <title>Genome sequence of mungbean and insights into evolution within Vigna species.</title>
        <authorList>
            <person name="Kang Y.J."/>
            <person name="Kim S.K."/>
            <person name="Kim M.Y."/>
            <person name="Lestari P."/>
            <person name="Kim K.H."/>
            <person name="Ha B.K."/>
            <person name="Jun T.H."/>
            <person name="Hwang W.J."/>
            <person name="Lee T."/>
            <person name="Lee J."/>
            <person name="Shim S."/>
            <person name="Yoon M.Y."/>
            <person name="Jang Y.E."/>
            <person name="Han K.S."/>
            <person name="Taeprayoon P."/>
            <person name="Yoon N."/>
            <person name="Somta P."/>
            <person name="Tanya P."/>
            <person name="Kim K.S."/>
            <person name="Gwag J.G."/>
            <person name="Moon J.K."/>
            <person name="Lee Y.H."/>
            <person name="Park B.S."/>
            <person name="Bombarely A."/>
            <person name="Doyle J.J."/>
            <person name="Jackson S.A."/>
            <person name="Schafleitner R."/>
            <person name="Srinives P."/>
            <person name="Varshney R.K."/>
            <person name="Lee S.H."/>
        </authorList>
    </citation>
    <scope>NUCLEOTIDE SEQUENCE [LARGE SCALE GENOMIC DNA]</scope>
    <source>
        <strain evidence="2">cv. VC1973A</strain>
    </source>
</reference>
<dbReference type="Gene3D" id="1.10.340.70">
    <property type="match status" value="1"/>
</dbReference>
<dbReference type="Pfam" id="PF00078">
    <property type="entry name" value="RVT_1"/>
    <property type="match status" value="1"/>
</dbReference>
<dbReference type="InterPro" id="IPR012337">
    <property type="entry name" value="RNaseH-like_sf"/>
</dbReference>
<protein>
    <submittedName>
        <fullName evidence="3">Uncharacterized protein LOC106770260</fullName>
    </submittedName>
</protein>
<dbReference type="InterPro" id="IPR036397">
    <property type="entry name" value="RNaseH_sf"/>
</dbReference>
<dbReference type="RefSeq" id="XP_014511562.1">
    <property type="nucleotide sequence ID" value="XM_014656076.1"/>
</dbReference>
<organism evidence="2 3">
    <name type="scientific">Vigna radiata var. radiata</name>
    <name type="common">Mung bean</name>
    <name type="synonym">Phaseolus aureus</name>
    <dbReference type="NCBI Taxonomy" id="3916"/>
    <lineage>
        <taxon>Eukaryota</taxon>
        <taxon>Viridiplantae</taxon>
        <taxon>Streptophyta</taxon>
        <taxon>Embryophyta</taxon>
        <taxon>Tracheophyta</taxon>
        <taxon>Spermatophyta</taxon>
        <taxon>Magnoliopsida</taxon>
        <taxon>eudicotyledons</taxon>
        <taxon>Gunneridae</taxon>
        <taxon>Pentapetalae</taxon>
        <taxon>rosids</taxon>
        <taxon>fabids</taxon>
        <taxon>Fabales</taxon>
        <taxon>Fabaceae</taxon>
        <taxon>Papilionoideae</taxon>
        <taxon>50 kb inversion clade</taxon>
        <taxon>NPAAA clade</taxon>
        <taxon>indigoferoid/millettioid clade</taxon>
        <taxon>Phaseoleae</taxon>
        <taxon>Vigna</taxon>
    </lineage>
</organism>
<dbReference type="SUPFAM" id="SSF53098">
    <property type="entry name" value="Ribonuclease H-like"/>
    <property type="match status" value="2"/>
</dbReference>
<keyword evidence="2" id="KW-1185">Reference proteome</keyword>
<dbReference type="PANTHER" id="PTHR48475">
    <property type="entry name" value="RIBONUCLEASE H"/>
    <property type="match status" value="1"/>
</dbReference>
<gene>
    <name evidence="3" type="primary">LOC106770260</name>
</gene>
<dbReference type="InterPro" id="IPR000477">
    <property type="entry name" value="RT_dom"/>
</dbReference>
<dbReference type="PANTHER" id="PTHR48475:SF2">
    <property type="entry name" value="RIBONUCLEASE H"/>
    <property type="match status" value="1"/>
</dbReference>
<dbReference type="CDD" id="cd01647">
    <property type="entry name" value="RT_LTR"/>
    <property type="match status" value="1"/>
</dbReference>
<dbReference type="InterPro" id="IPR043128">
    <property type="entry name" value="Rev_trsase/Diguanyl_cyclase"/>
</dbReference>
<dbReference type="InterPro" id="IPR043502">
    <property type="entry name" value="DNA/RNA_pol_sf"/>
</dbReference>
<dbReference type="Gene3D" id="3.30.70.270">
    <property type="match status" value="2"/>
</dbReference>
<dbReference type="GeneID" id="106770260"/>
<dbReference type="InterPro" id="IPR041577">
    <property type="entry name" value="RT_RNaseH_2"/>
</dbReference>
<dbReference type="STRING" id="3916.A0A1S3V044"/>
<dbReference type="Gene3D" id="3.30.420.10">
    <property type="entry name" value="Ribonuclease H-like superfamily/Ribonuclease H"/>
    <property type="match status" value="3"/>
</dbReference>
<sequence length="822" mass="93783">MCVDFTDLNKACPKDSYPLPNIDWLVDRASGHIVLSFLDSYSGYNQILMYAPDREKTAFITEQANYCYEVMPFGLKNAGATYQRLMDKVFHNQIGRCMKVYVDDMVIRSHTHQQHLKDLEEVFQQLRHYNMRLNPSKCTFGVSAGKFLGFMLTYRGIEANPDKCRAILEMKSPTKLKDVQCLVGRLTALSRFISRLSDHIRLILKNMKKDVPRHWDNDCEETFSKVKSILTSPPIMARPTEGFELQLYLAASNHSVSAALIQESPDFKLIYFTSRTLQGAEERYSQVEKVALALLTAARRLRPKSDLAGRIVAWAIELSEFGLRYEPKGSVKGQHLADFAAEIYRPEEPNIWHLNLDGSSDRKGGGADVVLEGPDGLLVEQAVSFNFQLSNNQAEYEALISGLLLAKELEVNHLECRMDSQLVVEQLNGTFQVKDDHLLRYYHKVSDLIKSFTSFSVTHIPRAQNSWANLLSKLTHSRKKSQLSSVIKTTLHKPLLEAYTTNVATPRNDWRQDIIQLMVQQEQGGRLSITDSKRIARYIFVGDDLYRRGYTTPLLKCLSDEEAKYVMQELHHGVCGSHSRKRMLWAKILRAGFYWPSMEQDCATFVQKCISCQSHGHNLRIPPSELHEIISSWPFVQWGMDIAEPLPVGKAQCKYLLVAVDYFTKWIKAETLAIISAQKAEAANKSIISELKKRLGCAKGLWVEELPEVLWAYKCTPHGSTGETPFNLTYGTDAMLPVEIGEPTIRREMQDMNLNENQLRVNLDTLPEKREVAMIRNVAQKRLLVRRYNTKVKPRSFTAGDLVWRKRGEARKEKAYGKLSGN</sequence>
<dbReference type="Proteomes" id="UP000087766">
    <property type="component" value="Chromosome 8"/>
</dbReference>
<dbReference type="OrthoDB" id="1421128at2759"/>
<dbReference type="SUPFAM" id="SSF56672">
    <property type="entry name" value="DNA/RNA polymerases"/>
    <property type="match status" value="1"/>
</dbReference>
<evidence type="ECO:0000313" key="3">
    <source>
        <dbReference type="RefSeq" id="XP_014511562.1"/>
    </source>
</evidence>
<evidence type="ECO:0000313" key="2">
    <source>
        <dbReference type="Proteomes" id="UP000087766"/>
    </source>
</evidence>
<dbReference type="InterPro" id="IPR002156">
    <property type="entry name" value="RNaseH_domain"/>
</dbReference>
<dbReference type="AlphaFoldDB" id="A0A1S3V044"/>
<dbReference type="Pfam" id="PF17921">
    <property type="entry name" value="Integrase_H2C2"/>
    <property type="match status" value="1"/>
</dbReference>